<dbReference type="PIRSF" id="PIRSF010376">
    <property type="entry name" value="IspE"/>
    <property type="match status" value="1"/>
</dbReference>
<evidence type="ECO:0000256" key="3">
    <source>
        <dbReference type="ARBA" id="ARBA00017473"/>
    </source>
</evidence>
<protein>
    <recommendedName>
        <fullName evidence="3 9">4-diphosphocytidyl-2-C-methyl-D-erythritol kinase</fullName>
        <shortName evidence="9">CMK</shortName>
        <ecNumber evidence="2 9">2.7.1.148</ecNumber>
    </recommendedName>
    <alternativeName>
        <fullName evidence="8 9">4-(cytidine-5'-diphospho)-2-C-methyl-D-erythritol kinase</fullName>
    </alternativeName>
</protein>
<dbReference type="InterPro" id="IPR004424">
    <property type="entry name" value="IspE"/>
</dbReference>
<organism evidence="12 13">
    <name type="scientific">Stieleria neptunia</name>
    <dbReference type="NCBI Taxonomy" id="2527979"/>
    <lineage>
        <taxon>Bacteria</taxon>
        <taxon>Pseudomonadati</taxon>
        <taxon>Planctomycetota</taxon>
        <taxon>Planctomycetia</taxon>
        <taxon>Pirellulales</taxon>
        <taxon>Pirellulaceae</taxon>
        <taxon>Stieleria</taxon>
    </lineage>
</organism>
<keyword evidence="6 9" id="KW-0418">Kinase</keyword>
<evidence type="ECO:0000256" key="6">
    <source>
        <dbReference type="ARBA" id="ARBA00022777"/>
    </source>
</evidence>
<feature type="domain" description="GHMP kinase N-terminal" evidence="10">
    <location>
        <begin position="90"/>
        <end position="165"/>
    </location>
</feature>
<feature type="active site" evidence="9">
    <location>
        <position position="160"/>
    </location>
</feature>
<comment type="pathway">
    <text evidence="9">Isoprenoid biosynthesis; isopentenyl diphosphate biosynthesis via DXP pathway; isopentenyl diphosphate from 1-deoxy-D-xylulose 5-phosphate: step 3/6.</text>
</comment>
<dbReference type="Pfam" id="PF08544">
    <property type="entry name" value="GHMP_kinases_C"/>
    <property type="match status" value="1"/>
</dbReference>
<keyword evidence="5 9" id="KW-0547">Nucleotide-binding</keyword>
<feature type="active site" evidence="9">
    <location>
        <position position="11"/>
    </location>
</feature>
<evidence type="ECO:0000256" key="5">
    <source>
        <dbReference type="ARBA" id="ARBA00022741"/>
    </source>
</evidence>
<dbReference type="Pfam" id="PF00288">
    <property type="entry name" value="GHMP_kinases_N"/>
    <property type="match status" value="1"/>
</dbReference>
<dbReference type="EC" id="2.7.1.148" evidence="2 9"/>
<dbReference type="Proteomes" id="UP000319004">
    <property type="component" value="Chromosome"/>
</dbReference>
<evidence type="ECO:0000256" key="8">
    <source>
        <dbReference type="ARBA" id="ARBA00032554"/>
    </source>
</evidence>
<comment type="catalytic activity">
    <reaction evidence="9">
        <text>4-CDP-2-C-methyl-D-erythritol + ATP = 4-CDP-2-C-methyl-D-erythritol 2-phosphate + ADP + H(+)</text>
        <dbReference type="Rhea" id="RHEA:18437"/>
        <dbReference type="ChEBI" id="CHEBI:15378"/>
        <dbReference type="ChEBI" id="CHEBI:30616"/>
        <dbReference type="ChEBI" id="CHEBI:57823"/>
        <dbReference type="ChEBI" id="CHEBI:57919"/>
        <dbReference type="ChEBI" id="CHEBI:456216"/>
        <dbReference type="EC" id="2.7.1.148"/>
    </reaction>
</comment>
<keyword evidence="4 9" id="KW-0808">Transferase</keyword>
<comment type="similarity">
    <text evidence="1 9">Belongs to the GHMP kinase family. IspE subfamily.</text>
</comment>
<feature type="binding site" evidence="9">
    <location>
        <begin position="118"/>
        <end position="128"/>
    </location>
    <ligand>
        <name>ATP</name>
        <dbReference type="ChEBI" id="CHEBI:30616"/>
    </ligand>
</feature>
<dbReference type="RefSeq" id="WP_145384096.1">
    <property type="nucleotide sequence ID" value="NZ_CP037423.1"/>
</dbReference>
<accession>A0A518HHC0</accession>
<keyword evidence="13" id="KW-1185">Reference proteome</keyword>
<dbReference type="HAMAP" id="MF_00061">
    <property type="entry name" value="IspE"/>
    <property type="match status" value="1"/>
</dbReference>
<reference evidence="12 13" key="1">
    <citation type="submission" date="2019-03" db="EMBL/GenBank/DDBJ databases">
        <title>Deep-cultivation of Planctomycetes and their phenomic and genomic characterization uncovers novel biology.</title>
        <authorList>
            <person name="Wiegand S."/>
            <person name="Jogler M."/>
            <person name="Boedeker C."/>
            <person name="Pinto D."/>
            <person name="Vollmers J."/>
            <person name="Rivas-Marin E."/>
            <person name="Kohn T."/>
            <person name="Peeters S.H."/>
            <person name="Heuer A."/>
            <person name="Rast P."/>
            <person name="Oberbeckmann S."/>
            <person name="Bunk B."/>
            <person name="Jeske O."/>
            <person name="Meyerdierks A."/>
            <person name="Storesund J.E."/>
            <person name="Kallscheuer N."/>
            <person name="Luecker S."/>
            <person name="Lage O.M."/>
            <person name="Pohl T."/>
            <person name="Merkel B.J."/>
            <person name="Hornburger P."/>
            <person name="Mueller R.-W."/>
            <person name="Bruemmer F."/>
            <person name="Labrenz M."/>
            <person name="Spormann A.M."/>
            <person name="Op den Camp H."/>
            <person name="Overmann J."/>
            <person name="Amann R."/>
            <person name="Jetten M.S.M."/>
            <person name="Mascher T."/>
            <person name="Medema M.H."/>
            <person name="Devos D.P."/>
            <person name="Kaster A.-K."/>
            <person name="Ovreas L."/>
            <person name="Rohde M."/>
            <person name="Galperin M.Y."/>
            <person name="Jogler C."/>
        </authorList>
    </citation>
    <scope>NUCLEOTIDE SEQUENCE [LARGE SCALE GENOMIC DNA]</scope>
    <source>
        <strain evidence="12 13">Enr13</strain>
    </source>
</reference>
<feature type="domain" description="GHMP kinase C-terminal" evidence="11">
    <location>
        <begin position="227"/>
        <end position="299"/>
    </location>
</feature>
<sequence length="325" mass="34914">MTIARTSPPAKLNLFLEIPARRDDGYHEIDTVMAAIDWRDELEIESIPQPRIELTADWLPSVESVAGELGLDAGQGRVPELLRIPTDDSNLVVRALAAFRTQFGVQTGFRVRLGKRIPAGAGMGGASSDAAHAIDCAAQIHQFDNETKVLHGIASSIGSDVPFFLADRDCQSVMAAHATGRGELLSPLGDCPSIHFVVAYPSRSLSTAGVYAQLKVPERAVSSTSFLQALGRGDRERMGQAMMNRLTGPALKILPQLNELLESLWQCGLQPCQLTGSGSACFGIAKDVEQAKEIVKRLETELQPGVLLRVAQTVPAATPIEIEPS</sequence>
<dbReference type="GO" id="GO:0050515">
    <property type="term" value="F:4-(cytidine 5'-diphospho)-2-C-methyl-D-erythritol kinase activity"/>
    <property type="evidence" value="ECO:0007669"/>
    <property type="project" value="UniProtKB-UniRule"/>
</dbReference>
<proteinExistence type="inferred from homology"/>
<dbReference type="SUPFAM" id="SSF55060">
    <property type="entry name" value="GHMP Kinase, C-terminal domain"/>
    <property type="match status" value="1"/>
</dbReference>
<dbReference type="PANTHER" id="PTHR43527:SF2">
    <property type="entry name" value="4-DIPHOSPHOCYTIDYL-2-C-METHYL-D-ERYTHRITOL KINASE, CHLOROPLASTIC"/>
    <property type="match status" value="1"/>
</dbReference>
<evidence type="ECO:0000256" key="2">
    <source>
        <dbReference type="ARBA" id="ARBA00012052"/>
    </source>
</evidence>
<evidence type="ECO:0000313" key="12">
    <source>
        <dbReference type="EMBL" id="QDV40243.1"/>
    </source>
</evidence>
<evidence type="ECO:0000259" key="10">
    <source>
        <dbReference type="Pfam" id="PF00288"/>
    </source>
</evidence>
<dbReference type="InterPro" id="IPR036554">
    <property type="entry name" value="GHMP_kinase_C_sf"/>
</dbReference>
<dbReference type="GO" id="GO:0019288">
    <property type="term" value="P:isopentenyl diphosphate biosynthetic process, methylerythritol 4-phosphate pathway"/>
    <property type="evidence" value="ECO:0007669"/>
    <property type="project" value="UniProtKB-UniRule"/>
</dbReference>
<evidence type="ECO:0000256" key="4">
    <source>
        <dbReference type="ARBA" id="ARBA00022679"/>
    </source>
</evidence>
<dbReference type="AlphaFoldDB" id="A0A518HHC0"/>
<dbReference type="InterPro" id="IPR006204">
    <property type="entry name" value="GHMP_kinase_N_dom"/>
</dbReference>
<dbReference type="GO" id="GO:0016114">
    <property type="term" value="P:terpenoid biosynthetic process"/>
    <property type="evidence" value="ECO:0007669"/>
    <property type="project" value="InterPro"/>
</dbReference>
<dbReference type="PANTHER" id="PTHR43527">
    <property type="entry name" value="4-DIPHOSPHOCYTIDYL-2-C-METHYL-D-ERYTHRITOL KINASE, CHLOROPLASTIC"/>
    <property type="match status" value="1"/>
</dbReference>
<dbReference type="Gene3D" id="3.30.70.890">
    <property type="entry name" value="GHMP kinase, C-terminal domain"/>
    <property type="match status" value="1"/>
</dbReference>
<gene>
    <name evidence="9 12" type="primary">ispE</name>
    <name evidence="12" type="ORF">Enr13x_00490</name>
</gene>
<dbReference type="Gene3D" id="3.30.230.10">
    <property type="match status" value="1"/>
</dbReference>
<evidence type="ECO:0000313" key="13">
    <source>
        <dbReference type="Proteomes" id="UP000319004"/>
    </source>
</evidence>
<dbReference type="GO" id="GO:0005524">
    <property type="term" value="F:ATP binding"/>
    <property type="evidence" value="ECO:0007669"/>
    <property type="project" value="UniProtKB-UniRule"/>
</dbReference>
<evidence type="ECO:0000256" key="7">
    <source>
        <dbReference type="ARBA" id="ARBA00022840"/>
    </source>
</evidence>
<evidence type="ECO:0000256" key="9">
    <source>
        <dbReference type="HAMAP-Rule" id="MF_00061"/>
    </source>
</evidence>
<evidence type="ECO:0000256" key="1">
    <source>
        <dbReference type="ARBA" id="ARBA00009684"/>
    </source>
</evidence>
<evidence type="ECO:0000259" key="11">
    <source>
        <dbReference type="Pfam" id="PF08544"/>
    </source>
</evidence>
<dbReference type="UniPathway" id="UPA00056">
    <property type="reaction ID" value="UER00094"/>
</dbReference>
<keyword evidence="9" id="KW-0414">Isoprene biosynthesis</keyword>
<dbReference type="InterPro" id="IPR013750">
    <property type="entry name" value="GHMP_kinase_C_dom"/>
</dbReference>
<keyword evidence="7 9" id="KW-0067">ATP-binding</keyword>
<dbReference type="KEGG" id="snep:Enr13x_00490"/>
<dbReference type="EMBL" id="CP037423">
    <property type="protein sequence ID" value="QDV40243.1"/>
    <property type="molecule type" value="Genomic_DNA"/>
</dbReference>
<dbReference type="SUPFAM" id="SSF54211">
    <property type="entry name" value="Ribosomal protein S5 domain 2-like"/>
    <property type="match status" value="1"/>
</dbReference>
<dbReference type="InterPro" id="IPR020568">
    <property type="entry name" value="Ribosomal_Su5_D2-typ_SF"/>
</dbReference>
<dbReference type="OrthoDB" id="9809438at2"/>
<name>A0A518HHC0_9BACT</name>
<dbReference type="InterPro" id="IPR014721">
    <property type="entry name" value="Ribsml_uS5_D2-typ_fold_subgr"/>
</dbReference>
<comment type="function">
    <text evidence="9">Catalyzes the phosphorylation of the position 2 hydroxy group of 4-diphosphocytidyl-2C-methyl-D-erythritol.</text>
</comment>